<dbReference type="GO" id="GO:0005524">
    <property type="term" value="F:ATP binding"/>
    <property type="evidence" value="ECO:0007669"/>
    <property type="project" value="UniProtKB-KW"/>
</dbReference>
<dbReference type="GO" id="GO:0005739">
    <property type="term" value="C:mitochondrion"/>
    <property type="evidence" value="ECO:0007669"/>
    <property type="project" value="GOC"/>
</dbReference>
<dbReference type="PROSITE" id="PS00028">
    <property type="entry name" value="ZINC_FINGER_C2H2_1"/>
    <property type="match status" value="1"/>
</dbReference>
<dbReference type="PROSITE" id="PS50157">
    <property type="entry name" value="ZINC_FINGER_C2H2_2"/>
    <property type="match status" value="1"/>
</dbReference>
<keyword evidence="5" id="KW-0813">Transport</keyword>
<comment type="subunit">
    <text evidence="3">F-type ATPases have 2 components, CF(1) - the catalytic core - and CF(0) - the membrane proton channel. CF(1) has five subunits: alpha(3), beta(3), gamma(1), delta(1), epsilon(1). CF(0) has three main subunits: a, b and c.</text>
</comment>
<dbReference type="PANTHER" id="PTHR15184:SF71">
    <property type="entry name" value="ATP SYNTHASE SUBUNIT BETA, MITOCHONDRIAL"/>
    <property type="match status" value="1"/>
</dbReference>
<evidence type="ECO:0000256" key="6">
    <source>
        <dbReference type="ARBA" id="ARBA00022741"/>
    </source>
</evidence>
<keyword evidence="9" id="KW-1278">Translocase</keyword>
<keyword evidence="6" id="KW-0547">Nucleotide-binding</keyword>
<comment type="similarity">
    <text evidence="2">Belongs to the ATPase alpha/beta chains family.</text>
</comment>
<dbReference type="GO" id="GO:0008270">
    <property type="term" value="F:zinc ion binding"/>
    <property type="evidence" value="ECO:0007669"/>
    <property type="project" value="UniProtKB-KW"/>
</dbReference>
<evidence type="ECO:0000259" key="16">
    <source>
        <dbReference type="PROSITE" id="PS50157"/>
    </source>
</evidence>
<evidence type="ECO:0000256" key="3">
    <source>
        <dbReference type="ARBA" id="ARBA00011648"/>
    </source>
</evidence>
<dbReference type="InterPro" id="IPR013087">
    <property type="entry name" value="Znf_C2H2_type"/>
</dbReference>
<evidence type="ECO:0000256" key="4">
    <source>
        <dbReference type="ARBA" id="ARBA00012473"/>
    </source>
</evidence>
<dbReference type="Pfam" id="PF02874">
    <property type="entry name" value="ATP-synt_ab_N"/>
    <property type="match status" value="1"/>
</dbReference>
<evidence type="ECO:0000256" key="9">
    <source>
        <dbReference type="ARBA" id="ARBA00022967"/>
    </source>
</evidence>
<evidence type="ECO:0000256" key="14">
    <source>
        <dbReference type="ARBA" id="ARBA00048383"/>
    </source>
</evidence>
<dbReference type="Pfam" id="PF00006">
    <property type="entry name" value="ATP-synt_ab"/>
    <property type="match status" value="1"/>
</dbReference>
<dbReference type="Gene3D" id="3.30.160.60">
    <property type="entry name" value="Classic Zinc Finger"/>
    <property type="match status" value="1"/>
</dbReference>
<dbReference type="PANTHER" id="PTHR15184">
    <property type="entry name" value="ATP SYNTHASE"/>
    <property type="match status" value="1"/>
</dbReference>
<dbReference type="SUPFAM" id="SSF57667">
    <property type="entry name" value="beta-beta-alpha zinc fingers"/>
    <property type="match status" value="1"/>
</dbReference>
<comment type="subcellular location">
    <subcellularLocation>
        <location evidence="1">Membrane</location>
    </subcellularLocation>
</comment>
<dbReference type="GO" id="GO:0042776">
    <property type="term" value="P:proton motive force-driven mitochondrial ATP synthesis"/>
    <property type="evidence" value="ECO:0007669"/>
    <property type="project" value="TreeGrafter"/>
</dbReference>
<dbReference type="GO" id="GO:0045259">
    <property type="term" value="C:proton-transporting ATP synthase complex"/>
    <property type="evidence" value="ECO:0007669"/>
    <property type="project" value="UniProtKB-KW"/>
</dbReference>
<comment type="catalytic activity">
    <reaction evidence="14">
        <text>ATP + H2O + 4 H(+)(in) = ADP + phosphate + 5 H(+)(out)</text>
        <dbReference type="Rhea" id="RHEA:57720"/>
        <dbReference type="ChEBI" id="CHEBI:15377"/>
        <dbReference type="ChEBI" id="CHEBI:15378"/>
        <dbReference type="ChEBI" id="CHEBI:30616"/>
        <dbReference type="ChEBI" id="CHEBI:43474"/>
        <dbReference type="ChEBI" id="CHEBI:456216"/>
        <dbReference type="EC" id="7.1.2.2"/>
    </reaction>
</comment>
<keyword evidence="13" id="KW-0066">ATP synthesis</keyword>
<dbReference type="GO" id="GO:0046933">
    <property type="term" value="F:proton-transporting ATP synthase activity, rotational mechanism"/>
    <property type="evidence" value="ECO:0007669"/>
    <property type="project" value="TreeGrafter"/>
</dbReference>
<dbReference type="InterPro" id="IPR027417">
    <property type="entry name" value="P-loop_NTPase"/>
</dbReference>
<dbReference type="FunFam" id="2.40.10.170:FF:000004">
    <property type="entry name" value="ATP synthase subunit beta"/>
    <property type="match status" value="1"/>
</dbReference>
<evidence type="ECO:0000256" key="12">
    <source>
        <dbReference type="ARBA" id="ARBA00023196"/>
    </source>
</evidence>
<evidence type="ECO:0000256" key="2">
    <source>
        <dbReference type="ARBA" id="ARBA00008936"/>
    </source>
</evidence>
<evidence type="ECO:0000256" key="8">
    <source>
        <dbReference type="ARBA" id="ARBA00022840"/>
    </source>
</evidence>
<dbReference type="Gene3D" id="3.40.50.300">
    <property type="entry name" value="P-loop containing nucleotide triphosphate hydrolases"/>
    <property type="match status" value="1"/>
</dbReference>
<dbReference type="InterPro" id="IPR036236">
    <property type="entry name" value="Znf_C2H2_sf"/>
</dbReference>
<dbReference type="SUPFAM" id="SSF50615">
    <property type="entry name" value="N-terminal domain of alpha and beta subunits of F1 ATP synthase"/>
    <property type="match status" value="1"/>
</dbReference>
<evidence type="ECO:0000256" key="15">
    <source>
        <dbReference type="PROSITE-ProRule" id="PRU00042"/>
    </source>
</evidence>
<comment type="caution">
    <text evidence="17">The sequence shown here is derived from an EMBL/GenBank/DDBJ whole genome shotgun (WGS) entry which is preliminary data.</text>
</comment>
<feature type="domain" description="C2H2-type" evidence="16">
    <location>
        <begin position="635"/>
        <end position="664"/>
    </location>
</feature>
<dbReference type="EMBL" id="PTQR01000004">
    <property type="protein sequence ID" value="TKX27527.1"/>
    <property type="molecule type" value="Genomic_DNA"/>
</dbReference>
<evidence type="ECO:0000256" key="7">
    <source>
        <dbReference type="ARBA" id="ARBA00022781"/>
    </source>
</evidence>
<dbReference type="CDD" id="cd18115">
    <property type="entry name" value="ATP-synt_F1_beta_N"/>
    <property type="match status" value="1"/>
</dbReference>
<sequence length="668" mass="73039">MLKSGFARSFRGASAFRRPTFAQRAFQPIKPAFAPALSQRFASTDSAKDGKVHQVIGAVVDVKFDSDQLPSILNALETTNNGNKLILEVAQHLGENVVRCIAMDGTEGLTRGQSATDTGSPILIPVGPGALGRIMNVTGDPIDERGPIKATKRLPIHADAPEFIEQSTSAEVLVTGIKVVDLLAPYARGGKIGLFGGAGVGKTVFIQELINNIAKAHGGYSVFTGVGERTREGNDLYHEMQETGVIQLDGESKVALVFGQMNEPPGARARVALTGPASMDIDSTPELQLDAVQTQIEDLTFNLVSIDAPSWYINPDFRTLFKDRSSYDSVANCAPIEVAPGLADVLSSPEPPSVDFFLSLPGIPLHKIFAIYCIVLLKAGCKALLYFGSGTEQYDGAEKRVDSYHDDSKSLPRFMGKAIKDGYTIAHKGLLCWTPLPTPGLVPRVRGRFLAFEAAFTMLFHGCIPFITDPWIEHLLLWARDSVEWGPLCSHLSLNEAIRGGLKLTPEELEINAAIRLARLKENGNKRSQKHRAAKRLEDLDAYRAADRVSKNAWAEKNRDKVNRTAAKTKAKAKDLRRFYCDTYELPLQSQAMLDKHLLSVSHQDRAAGIEKPAITKSAVAVKAVRAQAKLEKLHFCEPCNKPFNNEWSLKRHEDTALHAKRAAKSST</sequence>
<reference evidence="17 18" key="1">
    <citation type="submission" date="2018-02" db="EMBL/GenBank/DDBJ databases">
        <title>Draft genome sequences of Elsinoe sp., causing black scab on jojoba.</title>
        <authorList>
            <person name="Stodart B."/>
            <person name="Jeffress S."/>
            <person name="Ash G."/>
            <person name="Arun Chinnappa K."/>
        </authorList>
    </citation>
    <scope>NUCLEOTIDE SEQUENCE [LARGE SCALE GENOMIC DNA]</scope>
    <source>
        <strain evidence="17 18">Hillstone_2</strain>
    </source>
</reference>
<dbReference type="InterPro" id="IPR004100">
    <property type="entry name" value="ATPase_F1/V1/A1_a/bsu_N"/>
</dbReference>
<keyword evidence="15" id="KW-0479">Metal-binding</keyword>
<dbReference type="Proteomes" id="UP000308133">
    <property type="component" value="Unassembled WGS sequence"/>
</dbReference>
<dbReference type="InterPro" id="IPR050053">
    <property type="entry name" value="ATPase_alpha/beta_chains"/>
</dbReference>
<name>A0A4U7BGZ4_9PEZI</name>
<keyword evidence="15" id="KW-0862">Zinc</keyword>
<evidence type="ECO:0000313" key="18">
    <source>
        <dbReference type="Proteomes" id="UP000308133"/>
    </source>
</evidence>
<dbReference type="InterPro" id="IPR036121">
    <property type="entry name" value="ATPase_F1/V1/A1_a/bsu_N_sf"/>
</dbReference>
<keyword evidence="15" id="KW-0863">Zinc-finger</keyword>
<organism evidence="17 18">
    <name type="scientific">Elsinoe australis</name>
    <dbReference type="NCBI Taxonomy" id="40998"/>
    <lineage>
        <taxon>Eukaryota</taxon>
        <taxon>Fungi</taxon>
        <taxon>Dikarya</taxon>
        <taxon>Ascomycota</taxon>
        <taxon>Pezizomycotina</taxon>
        <taxon>Dothideomycetes</taxon>
        <taxon>Dothideomycetidae</taxon>
        <taxon>Myriangiales</taxon>
        <taxon>Elsinoaceae</taxon>
        <taxon>Elsinoe</taxon>
    </lineage>
</organism>
<accession>A0A4U7BGZ4</accession>
<dbReference type="AlphaFoldDB" id="A0A4U7BGZ4"/>
<evidence type="ECO:0000256" key="1">
    <source>
        <dbReference type="ARBA" id="ARBA00004370"/>
    </source>
</evidence>
<proteinExistence type="inferred from homology"/>
<keyword evidence="10" id="KW-0406">Ion transport</keyword>
<keyword evidence="8" id="KW-0067">ATP-binding</keyword>
<evidence type="ECO:0000256" key="13">
    <source>
        <dbReference type="ARBA" id="ARBA00023310"/>
    </source>
</evidence>
<evidence type="ECO:0000256" key="5">
    <source>
        <dbReference type="ARBA" id="ARBA00022448"/>
    </source>
</evidence>
<evidence type="ECO:0000256" key="11">
    <source>
        <dbReference type="ARBA" id="ARBA00023136"/>
    </source>
</evidence>
<dbReference type="Gene3D" id="2.40.10.170">
    <property type="match status" value="1"/>
</dbReference>
<keyword evidence="11" id="KW-0472">Membrane</keyword>
<protein>
    <recommendedName>
        <fullName evidence="4">H(+)-transporting two-sector ATPase</fullName>
        <ecNumber evidence="4">7.1.2.2</ecNumber>
    </recommendedName>
</protein>
<evidence type="ECO:0000313" key="17">
    <source>
        <dbReference type="EMBL" id="TKX27527.1"/>
    </source>
</evidence>
<keyword evidence="12" id="KW-0139">CF(1)</keyword>
<dbReference type="SUPFAM" id="SSF52540">
    <property type="entry name" value="P-loop containing nucleoside triphosphate hydrolases"/>
    <property type="match status" value="1"/>
</dbReference>
<dbReference type="EC" id="7.1.2.2" evidence="4"/>
<evidence type="ECO:0000256" key="10">
    <source>
        <dbReference type="ARBA" id="ARBA00023065"/>
    </source>
</evidence>
<keyword evidence="7" id="KW-0375">Hydrogen ion transport</keyword>
<gene>
    <name evidence="17" type="ORF">C1H76_0365</name>
</gene>
<dbReference type="InterPro" id="IPR000194">
    <property type="entry name" value="ATPase_F1/V1/A1_a/bsu_nucl-bd"/>
</dbReference>